<accession>A0ABW5XNZ6</accession>
<evidence type="ECO:0000256" key="2">
    <source>
        <dbReference type="ARBA" id="ARBA00022676"/>
    </source>
</evidence>
<dbReference type="Gene3D" id="3.90.550.10">
    <property type="entry name" value="Spore Coat Polysaccharide Biosynthesis Protein SpsA, Chain A"/>
    <property type="match status" value="1"/>
</dbReference>
<dbReference type="GO" id="GO:0016757">
    <property type="term" value="F:glycosyltransferase activity"/>
    <property type="evidence" value="ECO:0007669"/>
    <property type="project" value="UniProtKB-KW"/>
</dbReference>
<evidence type="ECO:0000313" key="7">
    <source>
        <dbReference type="Proteomes" id="UP001597601"/>
    </source>
</evidence>
<evidence type="ECO:0000256" key="4">
    <source>
        <dbReference type="SAM" id="Phobius"/>
    </source>
</evidence>
<reference evidence="7" key="1">
    <citation type="journal article" date="2019" name="Int. J. Syst. Evol. Microbiol.">
        <title>The Global Catalogue of Microorganisms (GCM) 10K type strain sequencing project: providing services to taxonomists for standard genome sequencing and annotation.</title>
        <authorList>
            <consortium name="The Broad Institute Genomics Platform"/>
            <consortium name="The Broad Institute Genome Sequencing Center for Infectious Disease"/>
            <person name="Wu L."/>
            <person name="Ma J."/>
        </authorList>
    </citation>
    <scope>NUCLEOTIDE SEQUENCE [LARGE SCALE GENOMIC DNA]</scope>
    <source>
        <strain evidence="7">KCTC 52232</strain>
    </source>
</reference>
<proteinExistence type="inferred from homology"/>
<evidence type="ECO:0000256" key="3">
    <source>
        <dbReference type="ARBA" id="ARBA00022679"/>
    </source>
</evidence>
<keyword evidence="4" id="KW-0472">Membrane</keyword>
<keyword evidence="4" id="KW-1133">Transmembrane helix</keyword>
<dbReference type="EC" id="2.4.-.-" evidence="6"/>
<dbReference type="PANTHER" id="PTHR43179:SF12">
    <property type="entry name" value="GALACTOFURANOSYLTRANSFERASE GLFT2"/>
    <property type="match status" value="1"/>
</dbReference>
<feature type="domain" description="Glycosyltransferase 2-like" evidence="5">
    <location>
        <begin position="12"/>
        <end position="176"/>
    </location>
</feature>
<keyword evidence="4" id="KW-0812">Transmembrane</keyword>
<dbReference type="SUPFAM" id="SSF53448">
    <property type="entry name" value="Nucleotide-diphospho-sugar transferases"/>
    <property type="match status" value="1"/>
</dbReference>
<gene>
    <name evidence="6" type="ORF">ACFSYC_09755</name>
</gene>
<evidence type="ECO:0000313" key="6">
    <source>
        <dbReference type="EMBL" id="MFD2864968.1"/>
    </source>
</evidence>
<comment type="caution">
    <text evidence="6">The sequence shown here is derived from an EMBL/GenBank/DDBJ whole genome shotgun (WGS) entry which is preliminary data.</text>
</comment>
<comment type="similarity">
    <text evidence="1">Belongs to the glycosyltransferase 2 family.</text>
</comment>
<dbReference type="Proteomes" id="UP001597601">
    <property type="component" value="Unassembled WGS sequence"/>
</dbReference>
<dbReference type="InterPro" id="IPR029044">
    <property type="entry name" value="Nucleotide-diphossugar_trans"/>
</dbReference>
<evidence type="ECO:0000256" key="1">
    <source>
        <dbReference type="ARBA" id="ARBA00006739"/>
    </source>
</evidence>
<keyword evidence="3 6" id="KW-0808">Transferase</keyword>
<evidence type="ECO:0000259" key="5">
    <source>
        <dbReference type="Pfam" id="PF00535"/>
    </source>
</evidence>
<dbReference type="CDD" id="cd04186">
    <property type="entry name" value="GT_2_like_c"/>
    <property type="match status" value="1"/>
</dbReference>
<keyword evidence="2 6" id="KW-0328">Glycosyltransferase</keyword>
<name>A0ABW5XNZ6_9SPHI</name>
<feature type="transmembrane region" description="Helical" evidence="4">
    <location>
        <begin position="256"/>
        <end position="274"/>
    </location>
</feature>
<dbReference type="PANTHER" id="PTHR43179">
    <property type="entry name" value="RHAMNOSYLTRANSFERASE WBBL"/>
    <property type="match status" value="1"/>
</dbReference>
<sequence length="303" mass="34850">MAKPVAVILLNWNTPVHTANCILSIHRYCNKMLYDIIVADNGSTDNSLTTLKAQFPDITYLNNKENLGFAEGNNQALQYSIDKGYSYSLVINTDTLVDEDIITVLSTHLNNHPQVAAVQPAIYWLHNKTKIWNGRGGFNTLLGLNYSDKTIPGINDQSQDAKWVTGCCMLIRNAALLKSGLFNKLFFLYYEDVELSFRLRQVGYELHYLPFTKMYHEAGVSAKVERQEGFLSPVIHYYVTRNRIWFLRKYGNVICYPIYIISGLIYYSAVWFYFKLRRRNAKASFVFKGVKEGIFTSKSLIWP</sequence>
<dbReference type="RefSeq" id="WP_377126420.1">
    <property type="nucleotide sequence ID" value="NZ_JBHUON010000009.1"/>
</dbReference>
<organism evidence="6 7">
    <name type="scientific">Mucilaginibacter antarcticus</name>
    <dbReference type="NCBI Taxonomy" id="1855725"/>
    <lineage>
        <taxon>Bacteria</taxon>
        <taxon>Pseudomonadati</taxon>
        <taxon>Bacteroidota</taxon>
        <taxon>Sphingobacteriia</taxon>
        <taxon>Sphingobacteriales</taxon>
        <taxon>Sphingobacteriaceae</taxon>
        <taxon>Mucilaginibacter</taxon>
    </lineage>
</organism>
<dbReference type="InterPro" id="IPR001173">
    <property type="entry name" value="Glyco_trans_2-like"/>
</dbReference>
<protein>
    <submittedName>
        <fullName evidence="6">Glycosyltransferase family 2 protein</fullName>
        <ecNumber evidence="6">2.4.-.-</ecNumber>
    </submittedName>
</protein>
<keyword evidence="7" id="KW-1185">Reference proteome</keyword>
<dbReference type="EMBL" id="JBHUON010000009">
    <property type="protein sequence ID" value="MFD2864968.1"/>
    <property type="molecule type" value="Genomic_DNA"/>
</dbReference>
<dbReference type="Pfam" id="PF00535">
    <property type="entry name" value="Glycos_transf_2"/>
    <property type="match status" value="1"/>
</dbReference>